<name>A0AAX3VSH9_AERSA</name>
<proteinExistence type="predicted"/>
<dbReference type="Proteomes" id="UP001239426">
    <property type="component" value="Chromosome"/>
</dbReference>
<reference evidence="1" key="1">
    <citation type="submission" date="2023-05" db="EMBL/GenBank/DDBJ databases">
        <title>Aeromonas salmonicida 57, complete genome.</title>
        <authorList>
            <person name="Shao L."/>
        </authorList>
    </citation>
    <scope>NUCLEOTIDE SEQUENCE</scope>
    <source>
        <strain evidence="1">57</strain>
    </source>
</reference>
<accession>A0AAX3VSH9</accession>
<dbReference type="RefSeq" id="WP_282683973.1">
    <property type="nucleotide sequence ID" value="NZ_CP124841.1"/>
</dbReference>
<gene>
    <name evidence="1" type="ORF">QLQ87_00365</name>
</gene>
<protein>
    <submittedName>
        <fullName evidence="1">Uncharacterized protein</fullName>
    </submittedName>
</protein>
<organism evidence="1 2">
    <name type="scientific">Aeromonas salmonicida</name>
    <dbReference type="NCBI Taxonomy" id="645"/>
    <lineage>
        <taxon>Bacteria</taxon>
        <taxon>Pseudomonadati</taxon>
        <taxon>Pseudomonadota</taxon>
        <taxon>Gammaproteobacteria</taxon>
        <taxon>Aeromonadales</taxon>
        <taxon>Aeromonadaceae</taxon>
        <taxon>Aeromonas</taxon>
    </lineage>
</organism>
<evidence type="ECO:0000313" key="2">
    <source>
        <dbReference type="Proteomes" id="UP001239426"/>
    </source>
</evidence>
<dbReference type="AlphaFoldDB" id="A0AAX3VSH9"/>
<dbReference type="EMBL" id="CP124841">
    <property type="protein sequence ID" value="WHF36855.1"/>
    <property type="molecule type" value="Genomic_DNA"/>
</dbReference>
<sequence>MRSGCVVYLQQGKPNRAGDERKDYQLQGVGNCRPLFINIPDGKTDSIKLIPVLERELDLLLQGGLS</sequence>
<evidence type="ECO:0000313" key="1">
    <source>
        <dbReference type="EMBL" id="WHF36855.1"/>
    </source>
</evidence>